<organism evidence="1 2">
    <name type="scientific">Panagrolaimus sp. JU765</name>
    <dbReference type="NCBI Taxonomy" id="591449"/>
    <lineage>
        <taxon>Eukaryota</taxon>
        <taxon>Metazoa</taxon>
        <taxon>Ecdysozoa</taxon>
        <taxon>Nematoda</taxon>
        <taxon>Chromadorea</taxon>
        <taxon>Rhabditida</taxon>
        <taxon>Tylenchina</taxon>
        <taxon>Panagrolaimomorpha</taxon>
        <taxon>Panagrolaimoidea</taxon>
        <taxon>Panagrolaimidae</taxon>
        <taxon>Panagrolaimus</taxon>
    </lineage>
</organism>
<proteinExistence type="predicted"/>
<reference evidence="2" key="1">
    <citation type="submission" date="2022-11" db="UniProtKB">
        <authorList>
            <consortium name="WormBaseParasite"/>
        </authorList>
    </citation>
    <scope>IDENTIFICATION</scope>
</reference>
<dbReference type="WBParaSite" id="JU765_v2.g5453.t1">
    <property type="protein sequence ID" value="JU765_v2.g5453.t1"/>
    <property type="gene ID" value="JU765_v2.g5453"/>
</dbReference>
<dbReference type="Proteomes" id="UP000887576">
    <property type="component" value="Unplaced"/>
</dbReference>
<evidence type="ECO:0000313" key="1">
    <source>
        <dbReference type="Proteomes" id="UP000887576"/>
    </source>
</evidence>
<evidence type="ECO:0000313" key="2">
    <source>
        <dbReference type="WBParaSite" id="JU765_v2.g5453.t1"/>
    </source>
</evidence>
<name>A0AC34RCG1_9BILA</name>
<protein>
    <submittedName>
        <fullName evidence="2">DNA-directed RNA polymerase</fullName>
    </submittedName>
</protein>
<accession>A0AC34RCG1</accession>
<sequence>MAENDEEHKYAFLGFIIFIWLIIFAGDCNYHEEYGFSTHGSCIYRKISVGRASYEEDSTFVDDLVTPQECRFRDLTYSAPIFVDLEYTRGNQRVLRRGTVIGRIPLMIRSNRCALYQMDTLEDHARNEKIDDIDKFTMARRLIKEEGLLVGGSSGSNMVGAMRQAKKLTKGQKCVVILPDGVRNYLTKFVSDEWMIKKGFLTTNDLKKEKLELSIYRKINVGRASYEEDSTFVNDLVTPQECRLRDLTYSAPIFVDLEYTWGNQRVLRRGTVIGRIPIMIRSNRCALFQMDTLEDHARNGECRYDPGG</sequence>